<reference evidence="5" key="2">
    <citation type="journal article" date="2022" name="Syst. Appl. Microbiol.">
        <title>Physiological and genomic characterisation of Luteimonas fraxinea sp. nov., a bacterial species associated with trees tolerant to ash dieback.</title>
        <authorList>
            <person name="Ulrich K."/>
            <person name="Becker R."/>
            <person name="Behrendt U."/>
            <person name="Kube M."/>
            <person name="Schneck V."/>
            <person name="Ulrich A."/>
        </authorList>
    </citation>
    <scope>NUCLEOTIDE SEQUENCE</scope>
    <source>
        <strain evidence="5">A1P009</strain>
    </source>
</reference>
<evidence type="ECO:0000313" key="5">
    <source>
        <dbReference type="EMBL" id="MCD9098037.1"/>
    </source>
</evidence>
<organism evidence="5 6">
    <name type="scientific">Luteimonas fraxinea</name>
    <dbReference type="NCBI Taxonomy" id="2901869"/>
    <lineage>
        <taxon>Bacteria</taxon>
        <taxon>Pseudomonadati</taxon>
        <taxon>Pseudomonadota</taxon>
        <taxon>Gammaproteobacteria</taxon>
        <taxon>Lysobacterales</taxon>
        <taxon>Lysobacteraceae</taxon>
        <taxon>Luteimonas</taxon>
    </lineage>
</organism>
<feature type="domain" description="Aspartyl/asparaginy/proline hydroxylase" evidence="4">
    <location>
        <begin position="17"/>
        <end position="159"/>
    </location>
</feature>
<evidence type="ECO:0000313" key="6">
    <source>
        <dbReference type="Proteomes" id="UP001430360"/>
    </source>
</evidence>
<evidence type="ECO:0000256" key="1">
    <source>
        <dbReference type="ARBA" id="ARBA00007730"/>
    </source>
</evidence>
<proteinExistence type="inferred from homology"/>
<dbReference type="InterPro" id="IPR027443">
    <property type="entry name" value="IPNS-like_sf"/>
</dbReference>
<sequence>MSQPFFYSGPDCVISYISDEVVTLWRKTVDDNRQGNCDLTALGGKWACSYLKRSFSWVEAACNQFETTNAFLRSQRVAKEAMFSRLDPGTHIELHSDYANYVTTVHLPLVSADALIEVGGEGREYEDGVPICLDSTFMHQVRCPGTIPRDVLLYNVWHPDLSDDEIWAIEFIRASWWPGVSFDPDLGP</sequence>
<accession>A0ABS8UEW0</accession>
<reference evidence="5" key="1">
    <citation type="submission" date="2021-12" db="EMBL/GenBank/DDBJ databases">
        <authorList>
            <person name="Ulrich A."/>
        </authorList>
    </citation>
    <scope>NUCLEOTIDE SEQUENCE</scope>
    <source>
        <strain evidence="5">A1P009</strain>
    </source>
</reference>
<dbReference type="Pfam" id="PF05118">
    <property type="entry name" value="Asp_Arg_Hydrox"/>
    <property type="match status" value="1"/>
</dbReference>
<dbReference type="PANTHER" id="PTHR46332">
    <property type="entry name" value="ASPARTATE BETA-HYDROXYLASE DOMAIN-CONTAINING PROTEIN 2"/>
    <property type="match status" value="1"/>
</dbReference>
<name>A0ABS8UEW0_9GAMM</name>
<comment type="similarity">
    <text evidence="1">Belongs to the aspartyl/asparaginyl beta-hydroxylase family.</text>
</comment>
<keyword evidence="6" id="KW-1185">Reference proteome</keyword>
<evidence type="ECO:0000259" key="4">
    <source>
        <dbReference type="Pfam" id="PF05118"/>
    </source>
</evidence>
<dbReference type="PANTHER" id="PTHR46332:SF5">
    <property type="entry name" value="ASPARTATE BETA-HYDROXYLASE DOMAIN CONTAINING 2"/>
    <property type="match status" value="1"/>
</dbReference>
<evidence type="ECO:0000256" key="3">
    <source>
        <dbReference type="ARBA" id="ARBA00023002"/>
    </source>
</evidence>
<dbReference type="Gene3D" id="2.60.120.330">
    <property type="entry name" value="B-lactam Antibiotic, Isopenicillin N Synthase, Chain"/>
    <property type="match status" value="1"/>
</dbReference>
<comment type="caution">
    <text evidence="5">The sequence shown here is derived from an EMBL/GenBank/DDBJ whole genome shotgun (WGS) entry which is preliminary data.</text>
</comment>
<dbReference type="EMBL" id="JAJQKU010000004">
    <property type="protein sequence ID" value="MCD9098037.1"/>
    <property type="molecule type" value="Genomic_DNA"/>
</dbReference>
<evidence type="ECO:0000256" key="2">
    <source>
        <dbReference type="ARBA" id="ARBA00022964"/>
    </source>
</evidence>
<dbReference type="InterPro" id="IPR051821">
    <property type="entry name" value="Asp/Asn_beta-hydroxylase"/>
</dbReference>
<gene>
    <name evidence="5" type="ORF">LTT95_13920</name>
</gene>
<keyword evidence="2" id="KW-0223">Dioxygenase</keyword>
<dbReference type="SUPFAM" id="SSF51197">
    <property type="entry name" value="Clavaminate synthase-like"/>
    <property type="match status" value="1"/>
</dbReference>
<dbReference type="RefSeq" id="WP_232137198.1">
    <property type="nucleotide sequence ID" value="NZ_CP089507.1"/>
</dbReference>
<protein>
    <submittedName>
        <fullName evidence="5">Aspartyl/asparaginyl beta-hydroxylase domain-containing protein</fullName>
    </submittedName>
</protein>
<dbReference type="Proteomes" id="UP001430360">
    <property type="component" value="Unassembled WGS sequence"/>
</dbReference>
<dbReference type="InterPro" id="IPR007803">
    <property type="entry name" value="Asp/Arg/Pro-Hydrxlase"/>
</dbReference>
<keyword evidence="3" id="KW-0560">Oxidoreductase</keyword>